<dbReference type="PANTHER" id="PTHR35038:SF8">
    <property type="entry name" value="C-TYPE POLYHEME CYTOCHROME OMCC"/>
    <property type="match status" value="1"/>
</dbReference>
<feature type="domain" description="Cytochrome c-552/4" evidence="2">
    <location>
        <begin position="183"/>
        <end position="223"/>
    </location>
</feature>
<organism evidence="3 4">
    <name type="scientific">Flavisolibacter ginsengisoli DSM 18119</name>
    <dbReference type="NCBI Taxonomy" id="1121884"/>
    <lineage>
        <taxon>Bacteria</taxon>
        <taxon>Pseudomonadati</taxon>
        <taxon>Bacteroidota</taxon>
        <taxon>Chitinophagia</taxon>
        <taxon>Chitinophagales</taxon>
        <taxon>Chitinophagaceae</taxon>
        <taxon>Flavisolibacter</taxon>
    </lineage>
</organism>
<dbReference type="Gene3D" id="3.90.10.10">
    <property type="entry name" value="Cytochrome C3"/>
    <property type="match status" value="1"/>
</dbReference>
<evidence type="ECO:0000313" key="3">
    <source>
        <dbReference type="EMBL" id="SHF29063.1"/>
    </source>
</evidence>
<keyword evidence="4" id="KW-1185">Reference proteome</keyword>
<keyword evidence="1" id="KW-0732">Signal</keyword>
<name>A0A1M5AFN1_9BACT</name>
<dbReference type="OrthoDB" id="9814800at2"/>
<dbReference type="EMBL" id="FQUU01000008">
    <property type="protein sequence ID" value="SHF29063.1"/>
    <property type="molecule type" value="Genomic_DNA"/>
</dbReference>
<evidence type="ECO:0000259" key="2">
    <source>
        <dbReference type="Pfam" id="PF13435"/>
    </source>
</evidence>
<dbReference type="InterPro" id="IPR036280">
    <property type="entry name" value="Multihaem_cyt_sf"/>
</dbReference>
<sequence>MATYPFTFKRILKYPRTVTIVGLMAIGVLVFSKCSDKKDENPGVIENASGERFAGSASCAGCHKDIFDHHLKTAHYLTSRPATAEYIKGSFEAGKNAYFFNASVVVEMEKRSNGFYQVEYFRDQQKKAKRFDIVVGSGTMGQSYLYWSDHKLFQLPITYFTAADTWSNSPGFPDKVVFNRVITSRCLECHATYAKTISDPGIEPERFDSTRLILGVDCEKCHGPAAKHVDFQSAHPNEKKGQFIINPASLSRQQNLDLCASCHGGRLQKTQPSFSFKVGDKLSDFYIVDTTAPKPENIDVHGNQYALMRASKCFRMTQTLTCNTCHNTHQREKGQTALFSQRCMECHNNGHGSDCKLTQSLGKVITSNCIDCHMPLQPSKAIAVRLQGEEQPVAAMIRSHYVSIYPDETKRILLELKKEPRKK</sequence>
<proteinExistence type="predicted"/>
<dbReference type="Gene3D" id="1.10.1130.10">
    <property type="entry name" value="Flavocytochrome C3, Chain A"/>
    <property type="match status" value="1"/>
</dbReference>
<accession>A0A1M5AFN1</accession>
<dbReference type="AlphaFoldDB" id="A0A1M5AFN1"/>
<evidence type="ECO:0000313" key="4">
    <source>
        <dbReference type="Proteomes" id="UP000184048"/>
    </source>
</evidence>
<dbReference type="RefSeq" id="WP_072835441.1">
    <property type="nucleotide sequence ID" value="NZ_FQUU01000008.1"/>
</dbReference>
<dbReference type="Pfam" id="PF13435">
    <property type="entry name" value="Cytochrome_C554"/>
    <property type="match status" value="1"/>
</dbReference>
<dbReference type="InterPro" id="IPR051829">
    <property type="entry name" value="Multiheme_Cytochr_ET"/>
</dbReference>
<protein>
    <submittedName>
        <fullName evidence="3">Cytochrome c554 and c-prime</fullName>
    </submittedName>
</protein>
<dbReference type="STRING" id="1121884.SAMN02745131_02268"/>
<dbReference type="PANTHER" id="PTHR35038">
    <property type="entry name" value="DISSIMILATORY SULFITE REDUCTASE SIRA"/>
    <property type="match status" value="1"/>
</dbReference>
<gene>
    <name evidence="3" type="ORF">SAMN02745131_02268</name>
</gene>
<evidence type="ECO:0000256" key="1">
    <source>
        <dbReference type="ARBA" id="ARBA00022729"/>
    </source>
</evidence>
<dbReference type="SUPFAM" id="SSF48695">
    <property type="entry name" value="Multiheme cytochromes"/>
    <property type="match status" value="1"/>
</dbReference>
<dbReference type="Proteomes" id="UP000184048">
    <property type="component" value="Unassembled WGS sequence"/>
</dbReference>
<dbReference type="InterPro" id="IPR023155">
    <property type="entry name" value="Cyt_c-552/4"/>
</dbReference>
<reference evidence="3 4" key="1">
    <citation type="submission" date="2016-11" db="EMBL/GenBank/DDBJ databases">
        <authorList>
            <person name="Jaros S."/>
            <person name="Januszkiewicz K."/>
            <person name="Wedrychowicz H."/>
        </authorList>
    </citation>
    <scope>NUCLEOTIDE SEQUENCE [LARGE SCALE GENOMIC DNA]</scope>
    <source>
        <strain evidence="3 4">DSM 18119</strain>
    </source>
</reference>